<evidence type="ECO:0008006" key="4">
    <source>
        <dbReference type="Google" id="ProtNLM"/>
    </source>
</evidence>
<feature type="chain" id="PRO_5013769207" description="Lipoprotein" evidence="1">
    <location>
        <begin position="28"/>
        <end position="176"/>
    </location>
</feature>
<gene>
    <name evidence="2" type="ORF">COX00_00060</name>
</gene>
<evidence type="ECO:0000256" key="1">
    <source>
        <dbReference type="SAM" id="SignalP"/>
    </source>
</evidence>
<sequence length="176" mass="18840">MTINTKTAILPLLAATVLLGAGCNPLASVQQKATDAVVEKVVESQTGQKVNVDSNGATVSYQGQNGGGTIQVANGTQYPENFPAEIPHYPGAADVSVITMQADSVFMVSLRSLDDADTVANWFEDSLTKDGFTKTSEEPSIFMRMYEKGNIKMSVQARYSEKKALTDVNIQLSKGN</sequence>
<dbReference type="PROSITE" id="PS51257">
    <property type="entry name" value="PROKAR_LIPOPROTEIN"/>
    <property type="match status" value="1"/>
</dbReference>
<proteinExistence type="predicted"/>
<evidence type="ECO:0000313" key="2">
    <source>
        <dbReference type="EMBL" id="PIP61017.1"/>
    </source>
</evidence>
<reference evidence="2 3" key="1">
    <citation type="submission" date="2017-09" db="EMBL/GenBank/DDBJ databases">
        <title>Depth-based differentiation of microbial function through sediment-hosted aquifers and enrichment of novel symbionts in the deep terrestrial subsurface.</title>
        <authorList>
            <person name="Probst A.J."/>
            <person name="Ladd B."/>
            <person name="Jarett J.K."/>
            <person name="Geller-Mcgrath D.E."/>
            <person name="Sieber C.M."/>
            <person name="Emerson J.B."/>
            <person name="Anantharaman K."/>
            <person name="Thomas B.C."/>
            <person name="Malmstrom R."/>
            <person name="Stieglmeier M."/>
            <person name="Klingl A."/>
            <person name="Woyke T."/>
            <person name="Ryan C.M."/>
            <person name="Banfield J.F."/>
        </authorList>
    </citation>
    <scope>NUCLEOTIDE SEQUENCE [LARGE SCALE GENOMIC DNA]</scope>
    <source>
        <strain evidence="2">CG22_combo_CG10-13_8_21_14_all_47_17</strain>
    </source>
</reference>
<comment type="caution">
    <text evidence="2">The sequence shown here is derived from an EMBL/GenBank/DDBJ whole genome shotgun (WGS) entry which is preliminary data.</text>
</comment>
<keyword evidence="1" id="KW-0732">Signal</keyword>
<name>A0A2H0BTL8_9BACT</name>
<evidence type="ECO:0000313" key="3">
    <source>
        <dbReference type="Proteomes" id="UP000231581"/>
    </source>
</evidence>
<feature type="signal peptide" evidence="1">
    <location>
        <begin position="1"/>
        <end position="27"/>
    </location>
</feature>
<dbReference type="AlphaFoldDB" id="A0A2H0BTL8"/>
<protein>
    <recommendedName>
        <fullName evidence="4">Lipoprotein</fullName>
    </recommendedName>
</protein>
<dbReference type="EMBL" id="PCSZ01000002">
    <property type="protein sequence ID" value="PIP61017.1"/>
    <property type="molecule type" value="Genomic_DNA"/>
</dbReference>
<dbReference type="Proteomes" id="UP000231581">
    <property type="component" value="Unassembled WGS sequence"/>
</dbReference>
<organism evidence="2 3">
    <name type="scientific">Candidatus Uhrbacteria bacterium CG22_combo_CG10-13_8_21_14_all_47_17</name>
    <dbReference type="NCBI Taxonomy" id="1975041"/>
    <lineage>
        <taxon>Bacteria</taxon>
        <taxon>Candidatus Uhriibacteriota</taxon>
    </lineage>
</organism>
<accession>A0A2H0BTL8</accession>